<protein>
    <submittedName>
        <fullName evidence="8">Nitroreductase</fullName>
    </submittedName>
</protein>
<evidence type="ECO:0000259" key="7">
    <source>
        <dbReference type="Pfam" id="PF00881"/>
    </source>
</evidence>
<keyword evidence="5" id="KW-0560">Oxidoreductase</keyword>
<evidence type="ECO:0000256" key="3">
    <source>
        <dbReference type="ARBA" id="ARBA00007118"/>
    </source>
</evidence>
<comment type="subcellular location">
    <subcellularLocation>
        <location evidence="2">Cytoplasm</location>
    </subcellularLocation>
    <subcellularLocation>
        <location evidence="1">Nucleus</location>
    </subcellularLocation>
</comment>
<dbReference type="GO" id="GO:0005737">
    <property type="term" value="C:cytoplasm"/>
    <property type="evidence" value="ECO:0007669"/>
    <property type="project" value="UniProtKB-SubCell"/>
</dbReference>
<organism evidence="8 9">
    <name type="scientific">Aspergillus sclerotiicarbonarius (strain CBS 121057 / IBT 28362)</name>
    <dbReference type="NCBI Taxonomy" id="1448318"/>
    <lineage>
        <taxon>Eukaryota</taxon>
        <taxon>Fungi</taxon>
        <taxon>Dikarya</taxon>
        <taxon>Ascomycota</taxon>
        <taxon>Pezizomycotina</taxon>
        <taxon>Eurotiomycetes</taxon>
        <taxon>Eurotiomycetidae</taxon>
        <taxon>Eurotiales</taxon>
        <taxon>Aspergillaceae</taxon>
        <taxon>Aspergillus</taxon>
        <taxon>Aspergillus subgen. Circumdati</taxon>
    </lineage>
</organism>
<evidence type="ECO:0000313" key="9">
    <source>
        <dbReference type="Proteomes" id="UP000248423"/>
    </source>
</evidence>
<dbReference type="CDD" id="cd02140">
    <property type="entry name" value="Frm2-like"/>
    <property type="match status" value="1"/>
</dbReference>
<feature type="domain" description="Nitroreductase" evidence="7">
    <location>
        <begin position="11"/>
        <end position="179"/>
    </location>
</feature>
<dbReference type="GO" id="GO:0005634">
    <property type="term" value="C:nucleus"/>
    <property type="evidence" value="ECO:0007669"/>
    <property type="project" value="UniProtKB-SubCell"/>
</dbReference>
<sequence>MLSSAFLQAVVGRRSVYQIANRSPISDQEIRHLVSTAILHAPSCFNSQSTRIVLLLKEEHRKFWDNASNILKAKIGEDAFHGPTEQKMKGFRNGYGSILFFEDPEPVQALADKFPAYASNFSIWAEHANAIHQYILWTALSEHGLGASLQHYSPLVDSMVVEQWNVPAKWELKAQLVFGEPTGSAREKECLSVEDRILVYGE</sequence>
<dbReference type="InterPro" id="IPR029479">
    <property type="entry name" value="Nitroreductase"/>
</dbReference>
<evidence type="ECO:0000256" key="2">
    <source>
        <dbReference type="ARBA" id="ARBA00004496"/>
    </source>
</evidence>
<dbReference type="Gene3D" id="3.40.109.10">
    <property type="entry name" value="NADH Oxidase"/>
    <property type="match status" value="1"/>
</dbReference>
<dbReference type="SUPFAM" id="SSF55469">
    <property type="entry name" value="FMN-dependent nitroreductase-like"/>
    <property type="match status" value="1"/>
</dbReference>
<evidence type="ECO:0000256" key="4">
    <source>
        <dbReference type="ARBA" id="ARBA00022490"/>
    </source>
</evidence>
<dbReference type="InterPro" id="IPR033877">
    <property type="entry name" value="Frm2/Hbn1"/>
</dbReference>
<dbReference type="PANTHER" id="PTHR43035:SF1">
    <property type="entry name" value="FATTY ACID REPRESSION MUTANT PROTEIN 2-RELATED"/>
    <property type="match status" value="1"/>
</dbReference>
<proteinExistence type="inferred from homology"/>
<evidence type="ECO:0000256" key="1">
    <source>
        <dbReference type="ARBA" id="ARBA00004123"/>
    </source>
</evidence>
<dbReference type="Pfam" id="PF00881">
    <property type="entry name" value="Nitroreductase"/>
    <property type="match status" value="1"/>
</dbReference>
<keyword evidence="6" id="KW-0539">Nucleus</keyword>
<dbReference type="AlphaFoldDB" id="A0A319EAS6"/>
<reference evidence="8 9" key="1">
    <citation type="submission" date="2018-02" db="EMBL/GenBank/DDBJ databases">
        <title>The genomes of Aspergillus section Nigri reveals drivers in fungal speciation.</title>
        <authorList>
            <consortium name="DOE Joint Genome Institute"/>
            <person name="Vesth T.C."/>
            <person name="Nybo J."/>
            <person name="Theobald S."/>
            <person name="Brandl J."/>
            <person name="Frisvad J.C."/>
            <person name="Nielsen K.F."/>
            <person name="Lyhne E.K."/>
            <person name="Kogle M.E."/>
            <person name="Kuo A."/>
            <person name="Riley R."/>
            <person name="Clum A."/>
            <person name="Nolan M."/>
            <person name="Lipzen A."/>
            <person name="Salamov A."/>
            <person name="Henrissat B."/>
            <person name="Wiebenga A."/>
            <person name="De vries R.P."/>
            <person name="Grigoriev I.V."/>
            <person name="Mortensen U.H."/>
            <person name="Andersen M.R."/>
            <person name="Baker S.E."/>
        </authorList>
    </citation>
    <scope>NUCLEOTIDE SEQUENCE [LARGE SCALE GENOMIC DNA]</scope>
    <source>
        <strain evidence="8 9">CBS 121057</strain>
    </source>
</reference>
<dbReference type="InterPro" id="IPR000415">
    <property type="entry name" value="Nitroreductase-like"/>
</dbReference>
<dbReference type="GO" id="GO:0016491">
    <property type="term" value="F:oxidoreductase activity"/>
    <property type="evidence" value="ECO:0007669"/>
    <property type="project" value="UniProtKB-KW"/>
</dbReference>
<accession>A0A319EAS6</accession>
<evidence type="ECO:0000313" key="8">
    <source>
        <dbReference type="EMBL" id="PYI05185.1"/>
    </source>
</evidence>
<dbReference type="EMBL" id="KZ826360">
    <property type="protein sequence ID" value="PYI05185.1"/>
    <property type="molecule type" value="Genomic_DNA"/>
</dbReference>
<keyword evidence="4" id="KW-0963">Cytoplasm</keyword>
<dbReference type="FunFam" id="3.40.109.10:FF:000001">
    <property type="entry name" value="Nitroreductase family"/>
    <property type="match status" value="1"/>
</dbReference>
<dbReference type="Proteomes" id="UP000248423">
    <property type="component" value="Unassembled WGS sequence"/>
</dbReference>
<evidence type="ECO:0000256" key="5">
    <source>
        <dbReference type="ARBA" id="ARBA00023002"/>
    </source>
</evidence>
<evidence type="ECO:0000256" key="6">
    <source>
        <dbReference type="ARBA" id="ARBA00023242"/>
    </source>
</evidence>
<dbReference type="PANTHER" id="PTHR43035">
    <property type="entry name" value="FATTY ACID REPRESSION MUTANT PROTEIN 2-RELATED"/>
    <property type="match status" value="1"/>
</dbReference>
<keyword evidence="9" id="KW-1185">Reference proteome</keyword>
<dbReference type="OrthoDB" id="2138173at2759"/>
<gene>
    <name evidence="8" type="ORF">BO78DRAFT_398353</name>
</gene>
<dbReference type="GO" id="GO:0034599">
    <property type="term" value="P:cellular response to oxidative stress"/>
    <property type="evidence" value="ECO:0007669"/>
    <property type="project" value="InterPro"/>
</dbReference>
<name>A0A319EAS6_ASPSB</name>
<dbReference type="VEuPathDB" id="FungiDB:BO78DRAFT_398353"/>
<comment type="similarity">
    <text evidence="3">Belongs to the nitroreductase family.</text>
</comment>
<dbReference type="STRING" id="1448318.A0A319EAS6"/>